<feature type="compositionally biased region" description="Low complexity" evidence="2">
    <location>
        <begin position="411"/>
        <end position="448"/>
    </location>
</feature>
<feature type="compositionally biased region" description="Low complexity" evidence="2">
    <location>
        <begin position="1"/>
        <end position="18"/>
    </location>
</feature>
<evidence type="ECO:0008006" key="8">
    <source>
        <dbReference type="Google" id="ProtNLM"/>
    </source>
</evidence>
<dbReference type="EMBL" id="CH476743">
    <property type="protein sequence ID" value="EIE88739.1"/>
    <property type="molecule type" value="Genomic_DNA"/>
</dbReference>
<dbReference type="GO" id="GO:0003676">
    <property type="term" value="F:nucleic acid binding"/>
    <property type="evidence" value="ECO:0007669"/>
    <property type="project" value="InterPro"/>
</dbReference>
<dbReference type="Pfam" id="PF00665">
    <property type="entry name" value="rve"/>
    <property type="match status" value="1"/>
</dbReference>
<dbReference type="Pfam" id="PF00385">
    <property type="entry name" value="Chromo"/>
    <property type="match status" value="1"/>
</dbReference>
<dbReference type="InterPro" id="IPR043128">
    <property type="entry name" value="Rev_trsase/Diguanyl_cyclase"/>
</dbReference>
<dbReference type="FunFam" id="3.30.70.270:FF:000020">
    <property type="entry name" value="Transposon Tf2-6 polyprotein-like Protein"/>
    <property type="match status" value="1"/>
</dbReference>
<dbReference type="SUPFAM" id="SSF53098">
    <property type="entry name" value="Ribonuclease H-like"/>
    <property type="match status" value="1"/>
</dbReference>
<dbReference type="FunFam" id="3.10.20.370:FF:000001">
    <property type="entry name" value="Retrovirus-related Pol polyprotein from transposon 17.6-like protein"/>
    <property type="match status" value="1"/>
</dbReference>
<proteinExistence type="predicted"/>
<dbReference type="Proteomes" id="UP000009138">
    <property type="component" value="Unassembled WGS sequence"/>
</dbReference>
<dbReference type="STRING" id="246409.I1CJV9"/>
<feature type="region of interest" description="Disordered" evidence="2">
    <location>
        <begin position="1"/>
        <end position="53"/>
    </location>
</feature>
<dbReference type="GO" id="GO:0005634">
    <property type="term" value="C:nucleus"/>
    <property type="evidence" value="ECO:0007669"/>
    <property type="project" value="UniProtKB-ARBA"/>
</dbReference>
<feature type="domain" description="Integrase catalytic" evidence="5">
    <location>
        <begin position="1192"/>
        <end position="1350"/>
    </location>
</feature>
<dbReference type="Gene3D" id="3.10.10.10">
    <property type="entry name" value="HIV Type 1 Reverse Transcriptase, subunit A, domain 1"/>
    <property type="match status" value="1"/>
</dbReference>
<dbReference type="PROSITE" id="PS50878">
    <property type="entry name" value="RT_POL"/>
    <property type="match status" value="1"/>
</dbReference>
<dbReference type="Pfam" id="PF03732">
    <property type="entry name" value="Retrotrans_gag"/>
    <property type="match status" value="1"/>
</dbReference>
<feature type="compositionally biased region" description="Low complexity" evidence="2">
    <location>
        <begin position="357"/>
        <end position="366"/>
    </location>
</feature>
<dbReference type="InterPro" id="IPR005162">
    <property type="entry name" value="Retrotrans_gag_dom"/>
</dbReference>
<dbReference type="Pfam" id="PF17921">
    <property type="entry name" value="Integrase_H2C2"/>
    <property type="match status" value="1"/>
</dbReference>
<keyword evidence="7" id="KW-1185">Reference proteome</keyword>
<protein>
    <recommendedName>
        <fullName evidence="8">Reverse transcriptase</fullName>
    </recommendedName>
</protein>
<dbReference type="InterPro" id="IPR023780">
    <property type="entry name" value="Chromo_domain"/>
</dbReference>
<dbReference type="InterPro" id="IPR043502">
    <property type="entry name" value="DNA/RNA_pol_sf"/>
</dbReference>
<evidence type="ECO:0000313" key="7">
    <source>
        <dbReference type="Proteomes" id="UP000009138"/>
    </source>
</evidence>
<feature type="compositionally biased region" description="Polar residues" evidence="2">
    <location>
        <begin position="295"/>
        <end position="307"/>
    </location>
</feature>
<dbReference type="CDD" id="cd09274">
    <property type="entry name" value="RNase_HI_RT_Ty3"/>
    <property type="match status" value="1"/>
</dbReference>
<gene>
    <name evidence="6" type="ORF">RO3G_13450</name>
</gene>
<feature type="domain" description="Chromo" evidence="3">
    <location>
        <begin position="1489"/>
        <end position="1548"/>
    </location>
</feature>
<dbReference type="InParanoid" id="I1CJV9"/>
<dbReference type="InterPro" id="IPR036397">
    <property type="entry name" value="RNaseH_sf"/>
</dbReference>
<feature type="compositionally biased region" description="Basic residues" evidence="2">
    <location>
        <begin position="1564"/>
        <end position="1573"/>
    </location>
</feature>
<feature type="region of interest" description="Disordered" evidence="2">
    <location>
        <begin position="295"/>
        <end position="317"/>
    </location>
</feature>
<evidence type="ECO:0000256" key="2">
    <source>
        <dbReference type="SAM" id="MobiDB-lite"/>
    </source>
</evidence>
<keyword evidence="1" id="KW-0511">Multifunctional enzyme</keyword>
<dbReference type="Pfam" id="PF17919">
    <property type="entry name" value="RT_RNaseH_2"/>
    <property type="match status" value="1"/>
</dbReference>
<dbReference type="Gene3D" id="1.10.340.70">
    <property type="match status" value="1"/>
</dbReference>
<evidence type="ECO:0000313" key="6">
    <source>
        <dbReference type="EMBL" id="EIE88739.1"/>
    </source>
</evidence>
<feature type="region of interest" description="Disordered" evidence="2">
    <location>
        <begin position="348"/>
        <end position="467"/>
    </location>
</feature>
<evidence type="ECO:0000259" key="3">
    <source>
        <dbReference type="PROSITE" id="PS50013"/>
    </source>
</evidence>
<reference evidence="6 7" key="1">
    <citation type="journal article" date="2009" name="PLoS Genet.">
        <title>Genomic analysis of the basal lineage fungus Rhizopus oryzae reveals a whole-genome duplication.</title>
        <authorList>
            <person name="Ma L.-J."/>
            <person name="Ibrahim A.S."/>
            <person name="Skory C."/>
            <person name="Grabherr M.G."/>
            <person name="Burger G."/>
            <person name="Butler M."/>
            <person name="Elias M."/>
            <person name="Idnurm A."/>
            <person name="Lang B.F."/>
            <person name="Sone T."/>
            <person name="Abe A."/>
            <person name="Calvo S.E."/>
            <person name="Corrochano L.M."/>
            <person name="Engels R."/>
            <person name="Fu J."/>
            <person name="Hansberg W."/>
            <person name="Kim J.-M."/>
            <person name="Kodira C.D."/>
            <person name="Koehrsen M.J."/>
            <person name="Liu B."/>
            <person name="Miranda-Saavedra D."/>
            <person name="O'Leary S."/>
            <person name="Ortiz-Castellanos L."/>
            <person name="Poulter R."/>
            <person name="Rodriguez-Romero J."/>
            <person name="Ruiz-Herrera J."/>
            <person name="Shen Y.-Q."/>
            <person name="Zeng Q."/>
            <person name="Galagan J."/>
            <person name="Birren B.W."/>
            <person name="Cuomo C.A."/>
            <person name="Wickes B.L."/>
        </authorList>
    </citation>
    <scope>NUCLEOTIDE SEQUENCE [LARGE SCALE GENOMIC DNA]</scope>
    <source>
        <strain evidence="7">RA 99-880 / ATCC MYA-4621 / FGSC 9543 / NRRL 43880</strain>
    </source>
</reference>
<dbReference type="VEuPathDB" id="FungiDB:RO3G_13450"/>
<dbReference type="InterPro" id="IPR016197">
    <property type="entry name" value="Chromo-like_dom_sf"/>
</dbReference>
<accession>I1CJV9</accession>
<dbReference type="GO" id="GO:0015074">
    <property type="term" value="P:DNA integration"/>
    <property type="evidence" value="ECO:0007669"/>
    <property type="project" value="InterPro"/>
</dbReference>
<dbReference type="PROSITE" id="PS50013">
    <property type="entry name" value="CHROMO_2"/>
    <property type="match status" value="1"/>
</dbReference>
<feature type="region of interest" description="Disordered" evidence="2">
    <location>
        <begin position="1542"/>
        <end position="1573"/>
    </location>
</feature>
<dbReference type="eggNOG" id="KOG0017">
    <property type="taxonomic scope" value="Eukaryota"/>
</dbReference>
<dbReference type="InterPro" id="IPR001584">
    <property type="entry name" value="Integrase_cat-core"/>
</dbReference>
<evidence type="ECO:0000256" key="1">
    <source>
        <dbReference type="ARBA" id="ARBA00023268"/>
    </source>
</evidence>
<dbReference type="CDD" id="cd01647">
    <property type="entry name" value="RT_LTR"/>
    <property type="match status" value="1"/>
</dbReference>
<name>I1CJV9_RHIO9</name>
<feature type="domain" description="Reverse transcriptase" evidence="4">
    <location>
        <begin position="652"/>
        <end position="838"/>
    </location>
</feature>
<evidence type="ECO:0000259" key="4">
    <source>
        <dbReference type="PROSITE" id="PS50878"/>
    </source>
</evidence>
<dbReference type="InterPro" id="IPR012337">
    <property type="entry name" value="RNaseH-like_sf"/>
</dbReference>
<dbReference type="Gene3D" id="3.30.420.10">
    <property type="entry name" value="Ribonuclease H-like superfamily/Ribonuclease H"/>
    <property type="match status" value="1"/>
</dbReference>
<organism evidence="6 7">
    <name type="scientific">Rhizopus delemar (strain RA 99-880 / ATCC MYA-4621 / FGSC 9543 / NRRL 43880)</name>
    <name type="common">Mucormycosis agent</name>
    <name type="synonym">Rhizopus arrhizus var. delemar</name>
    <dbReference type="NCBI Taxonomy" id="246409"/>
    <lineage>
        <taxon>Eukaryota</taxon>
        <taxon>Fungi</taxon>
        <taxon>Fungi incertae sedis</taxon>
        <taxon>Mucoromycota</taxon>
        <taxon>Mucoromycotina</taxon>
        <taxon>Mucoromycetes</taxon>
        <taxon>Mucorales</taxon>
        <taxon>Mucorineae</taxon>
        <taxon>Rhizopodaceae</taxon>
        <taxon>Rhizopus</taxon>
    </lineage>
</organism>
<dbReference type="RefSeq" id="XP_067524135.1">
    <property type="nucleotide sequence ID" value="XM_067668034.1"/>
</dbReference>
<dbReference type="Pfam" id="PF00078">
    <property type="entry name" value="RVT_1"/>
    <property type="match status" value="1"/>
</dbReference>
<dbReference type="SUPFAM" id="SSF56672">
    <property type="entry name" value="DNA/RNA polymerases"/>
    <property type="match status" value="1"/>
</dbReference>
<feature type="compositionally biased region" description="Polar residues" evidence="2">
    <location>
        <begin position="367"/>
        <end position="397"/>
    </location>
</feature>
<dbReference type="OMA" id="FIGTICH"/>
<evidence type="ECO:0000259" key="5">
    <source>
        <dbReference type="PROSITE" id="PS50994"/>
    </source>
</evidence>
<dbReference type="SUPFAM" id="SSF54160">
    <property type="entry name" value="Chromo domain-like"/>
    <property type="match status" value="1"/>
</dbReference>
<dbReference type="InterPro" id="IPR050951">
    <property type="entry name" value="Retrovirus_Pol_polyprotein"/>
</dbReference>
<dbReference type="PROSITE" id="PS50994">
    <property type="entry name" value="INTEGRASE"/>
    <property type="match status" value="1"/>
</dbReference>
<dbReference type="SMART" id="SM00298">
    <property type="entry name" value="CHROMO"/>
    <property type="match status" value="1"/>
</dbReference>
<dbReference type="InterPro" id="IPR000477">
    <property type="entry name" value="RT_dom"/>
</dbReference>
<dbReference type="PANTHER" id="PTHR37984:SF5">
    <property type="entry name" value="PROTEIN NYNRIN-LIKE"/>
    <property type="match status" value="1"/>
</dbReference>
<dbReference type="InterPro" id="IPR041588">
    <property type="entry name" value="Integrase_H2C2"/>
</dbReference>
<dbReference type="PANTHER" id="PTHR37984">
    <property type="entry name" value="PROTEIN CBG26694"/>
    <property type="match status" value="1"/>
</dbReference>
<sequence length="1573" mass="175473">MSNSNDFNSAAAGSSSSNDKTYPDNARRMSDVSTLSSEAQSSGMTTSAVSSGSFEPRIAAPSIHSSIEELDSTIIGATQVILNLSVRLLSTTPESEEDSMVRAKYLLQRAMTHAVPTAWTGAPQVAPAALNVVPPNLPLMQWKGAVFDPSAPVSVDVKHCLKKFQDVMFAHGLDLDQHWLRLLPPCLSSSQRTWLDEYQEKEDVHTWSQFKKAFTGHYGVGSAEEKATSTTELLRISMTAAETVDQYVERFNNLRRLAQIQDRCVLTRCFLIGLQADIYKKVIVSLANLRRVANASHTSAGPSMVNDSSSSGRKKSSAFVSGSAVRAAPYPKASRKYCSFHKTTTHSNDECRAMKKSSSLSPSSGSTQVDVSSGSAASQWNPRNQPSGKGRSTGSSADDSDLAGPSHLFRGMSRSPASSLSSVASSGNDVSASVGSSATPTTSSSDASSGRKTDAAGPVASVPDSSDDMDIDVAEALTVAEAAQAFPTPNPGSIKLGHNSSSIVSRLGIINLTVYYNQIRLPYEFEVFDFSSDVPICLGLDILPKLRIGLTGLATSWLNSNIPKIPDPVNPDDYKPNETPVGTKQERQQLMSTIQPLLDANTSIPMSSHCNLPGAIITLDTEPNAFAYRRQPDIAIANRKIMEDQIQTWLDDCVIEPAPSNTRFNNPIFLVGKKDVNGLYTKKRAVIDPRMLNQLVKNVDRMPLPLISDLHQRMGSATIFTTFDIRACFHRFLIQESDRPKTAFTHPFTGMQYQFRHCPFGLTSTGNIVQRVLTNLFADLPYTALYIDDLCVFSSGDMNQHIEYVREALKRLTAANLIINVEKTHFAQSCVNILGWTIANNGSLIPDQRKLTNIHSWPTPKTGRQVMSFLGFANYFRNSLPMFSRLTAPLDRLRSLNSLKGIWNETHECSFRNIKDALVNAPVIHIPNLKYPFYVATDASAYGIGGVVYQVIDQVIQYNAFAARSLSPTERRYHTNKRELLAIVFMFERYNKWLYNRHFTLTTDHKALIYIKKQVVPNAAMLVWFETIFEYSFDIVHCPGIKNIIPDALSRLFPDDNKLEGGNNVNNVAIYSIRGKEKEKRKPTFKEKSKSYETQTYAVTSATSSSSSKPLLHRALQYEDYITPPPEERKDIILKAHLLGHYGIKAIEQTIHGDKLHWTNLRQDIQDVISKCHECKMFNIAKTGYHPPRSILPDGPLDHWVMDLGTFNITSTSGNNFLLVMVDLFSRFTILKAIPDKQALTIAKQLVDIFCTFGWPKVIASDNGKEFTATIVTELINNSGIDKRVSNPFNPLGNSVNEAFVGIAKKTIVKQLQGRKEDWDLYVPATQYAMNLKYSRLHKSRPYTVIFNKVPNDMKDYSHIKPTLRSEAVDSKAIENRLKYATEVVIPALAKRIKETQDVDNAYFMKTNKIVHTPFPLHSEVMIKNVNKENKTDPYYEGPFYISGMTTNGSYILVDKQNNLLSRDVPTSHLKLIALPSNKSAESIDDQHYEIQAIIQHKGTPGNYQYLVHWKGYDDPMDYTWEPTSSFDDRSSIETYWARRQAGNNTAVSKKARLPKRTVPTRDHHSRSKRSRR</sequence>
<dbReference type="InterPro" id="IPR041577">
    <property type="entry name" value="RT_RNaseH_2"/>
</dbReference>
<dbReference type="Gene3D" id="3.30.70.270">
    <property type="match status" value="2"/>
</dbReference>
<dbReference type="InterPro" id="IPR000953">
    <property type="entry name" value="Chromo/chromo_shadow_dom"/>
</dbReference>
<dbReference type="GeneID" id="93620415"/>
<feature type="compositionally biased region" description="Polar residues" evidence="2">
    <location>
        <begin position="31"/>
        <end position="53"/>
    </location>
</feature>
<dbReference type="Gene3D" id="2.40.50.40">
    <property type="match status" value="1"/>
</dbReference>
<dbReference type="GO" id="GO:0003824">
    <property type="term" value="F:catalytic activity"/>
    <property type="evidence" value="ECO:0007669"/>
    <property type="project" value="UniProtKB-KW"/>
</dbReference>
<feature type="compositionally biased region" description="Basic and acidic residues" evidence="2">
    <location>
        <begin position="21"/>
        <end position="30"/>
    </location>
</feature>